<name>A0ABR0ADZ2_9CRUS</name>
<dbReference type="Proteomes" id="UP001234178">
    <property type="component" value="Unassembled WGS sequence"/>
</dbReference>
<dbReference type="EMBL" id="JAOYFB010000037">
    <property type="protein sequence ID" value="KAK4023343.1"/>
    <property type="molecule type" value="Genomic_DNA"/>
</dbReference>
<sequence length="98" mass="11488">MKKIKHESHQCQFSVMLLSRFQEELKEPQLTTKNKTRKEFQGPNRTVTNIVFEELKHMKSVKSDSSENTGWYSPVRKHVKLSSSSPWPNISTSTFQDF</sequence>
<evidence type="ECO:0000313" key="2">
    <source>
        <dbReference type="EMBL" id="KAK4023343.1"/>
    </source>
</evidence>
<feature type="compositionally biased region" description="Low complexity" evidence="1">
    <location>
        <begin position="82"/>
        <end position="98"/>
    </location>
</feature>
<comment type="caution">
    <text evidence="2">The sequence shown here is derived from an EMBL/GenBank/DDBJ whole genome shotgun (WGS) entry which is preliminary data.</text>
</comment>
<keyword evidence="3" id="KW-1185">Reference proteome</keyword>
<evidence type="ECO:0000313" key="3">
    <source>
        <dbReference type="Proteomes" id="UP001234178"/>
    </source>
</evidence>
<reference evidence="2 3" key="1">
    <citation type="journal article" date="2023" name="Nucleic Acids Res.">
        <title>The hologenome of Daphnia magna reveals possible DNA methylation and microbiome-mediated evolution of the host genome.</title>
        <authorList>
            <person name="Chaturvedi A."/>
            <person name="Li X."/>
            <person name="Dhandapani V."/>
            <person name="Marshall H."/>
            <person name="Kissane S."/>
            <person name="Cuenca-Cambronero M."/>
            <person name="Asole G."/>
            <person name="Calvet F."/>
            <person name="Ruiz-Romero M."/>
            <person name="Marangio P."/>
            <person name="Guigo R."/>
            <person name="Rago D."/>
            <person name="Mirbahai L."/>
            <person name="Eastwood N."/>
            <person name="Colbourne J.K."/>
            <person name="Zhou J."/>
            <person name="Mallon E."/>
            <person name="Orsini L."/>
        </authorList>
    </citation>
    <scope>NUCLEOTIDE SEQUENCE [LARGE SCALE GENOMIC DNA]</scope>
    <source>
        <strain evidence="2">LRV0_1</strain>
    </source>
</reference>
<evidence type="ECO:0000256" key="1">
    <source>
        <dbReference type="SAM" id="MobiDB-lite"/>
    </source>
</evidence>
<proteinExistence type="predicted"/>
<organism evidence="2 3">
    <name type="scientific">Daphnia magna</name>
    <dbReference type="NCBI Taxonomy" id="35525"/>
    <lineage>
        <taxon>Eukaryota</taxon>
        <taxon>Metazoa</taxon>
        <taxon>Ecdysozoa</taxon>
        <taxon>Arthropoda</taxon>
        <taxon>Crustacea</taxon>
        <taxon>Branchiopoda</taxon>
        <taxon>Diplostraca</taxon>
        <taxon>Cladocera</taxon>
        <taxon>Anomopoda</taxon>
        <taxon>Daphniidae</taxon>
        <taxon>Daphnia</taxon>
    </lineage>
</organism>
<protein>
    <submittedName>
        <fullName evidence="2">Uncharacterized protein</fullName>
    </submittedName>
</protein>
<feature type="region of interest" description="Disordered" evidence="1">
    <location>
        <begin position="79"/>
        <end position="98"/>
    </location>
</feature>
<gene>
    <name evidence="2" type="ORF">OUZ56_008760</name>
</gene>
<accession>A0ABR0ADZ2</accession>